<dbReference type="AlphaFoldDB" id="A0A067QQZ0"/>
<dbReference type="EMBL" id="KL197709">
    <property type="protein sequence ID" value="KDQ65111.1"/>
    <property type="molecule type" value="Genomic_DNA"/>
</dbReference>
<keyword evidence="3" id="KW-1185">Reference proteome</keyword>
<dbReference type="OrthoDB" id="3243781at2759"/>
<gene>
    <name evidence="2" type="ORF">JAAARDRAFT_202341</name>
</gene>
<proteinExistence type="predicted"/>
<organism evidence="2 3">
    <name type="scientific">Jaapia argillacea MUCL 33604</name>
    <dbReference type="NCBI Taxonomy" id="933084"/>
    <lineage>
        <taxon>Eukaryota</taxon>
        <taxon>Fungi</taxon>
        <taxon>Dikarya</taxon>
        <taxon>Basidiomycota</taxon>
        <taxon>Agaricomycotina</taxon>
        <taxon>Agaricomycetes</taxon>
        <taxon>Agaricomycetidae</taxon>
        <taxon>Jaapiales</taxon>
        <taxon>Jaapiaceae</taxon>
        <taxon>Jaapia</taxon>
    </lineage>
</organism>
<dbReference type="InParanoid" id="A0A067QQZ0"/>
<dbReference type="Proteomes" id="UP000027265">
    <property type="component" value="Unassembled WGS sequence"/>
</dbReference>
<protein>
    <submittedName>
        <fullName evidence="2">Uncharacterized protein</fullName>
    </submittedName>
</protein>
<dbReference type="STRING" id="933084.A0A067QQZ0"/>
<dbReference type="HOGENOM" id="CLU_067611_0_0_1"/>
<evidence type="ECO:0000313" key="2">
    <source>
        <dbReference type="EMBL" id="KDQ65111.1"/>
    </source>
</evidence>
<sequence>MVYQTLSIPFVFEQRDTTIPVDHWKWSLESRLKLNTEGAEEINNCFVTSIDYCKKKKGKMHEYLGIRVEHRPSKATTFIVAERVWEPSSSGSSSANSAETSRVASPASYDIPAQDRVVFTSSPPKGDRLLANLAFPNSSLPVLHLAFVLTAVNTIWGRYHVYETQCYWFATVVYESLQGLFNGIHTPHKSGRCQYLSCKWVGDTEKVVEEVRAAFNTTLNEYVEGQAQRAAKENEADMLRQALQASEERNRALEQQLGSPTT</sequence>
<name>A0A067QQZ0_9AGAM</name>
<reference evidence="3" key="1">
    <citation type="journal article" date="2014" name="Proc. Natl. Acad. Sci. U.S.A.">
        <title>Extensive sampling of basidiomycete genomes demonstrates inadequacy of the white-rot/brown-rot paradigm for wood decay fungi.</title>
        <authorList>
            <person name="Riley R."/>
            <person name="Salamov A.A."/>
            <person name="Brown D.W."/>
            <person name="Nagy L.G."/>
            <person name="Floudas D."/>
            <person name="Held B.W."/>
            <person name="Levasseur A."/>
            <person name="Lombard V."/>
            <person name="Morin E."/>
            <person name="Otillar R."/>
            <person name="Lindquist E.A."/>
            <person name="Sun H."/>
            <person name="LaButti K.M."/>
            <person name="Schmutz J."/>
            <person name="Jabbour D."/>
            <person name="Luo H."/>
            <person name="Baker S.E."/>
            <person name="Pisabarro A.G."/>
            <person name="Walton J.D."/>
            <person name="Blanchette R.A."/>
            <person name="Henrissat B."/>
            <person name="Martin F."/>
            <person name="Cullen D."/>
            <person name="Hibbett D.S."/>
            <person name="Grigoriev I.V."/>
        </authorList>
    </citation>
    <scope>NUCLEOTIDE SEQUENCE [LARGE SCALE GENOMIC DNA]</scope>
    <source>
        <strain evidence="3">MUCL 33604</strain>
    </source>
</reference>
<evidence type="ECO:0000256" key="1">
    <source>
        <dbReference type="SAM" id="Coils"/>
    </source>
</evidence>
<evidence type="ECO:0000313" key="3">
    <source>
        <dbReference type="Proteomes" id="UP000027265"/>
    </source>
</evidence>
<accession>A0A067QQZ0</accession>
<feature type="coiled-coil region" evidence="1">
    <location>
        <begin position="229"/>
        <end position="256"/>
    </location>
</feature>
<keyword evidence="1" id="KW-0175">Coiled coil</keyword>